<dbReference type="EMBL" id="JBHRZH010000012">
    <property type="protein sequence ID" value="MFC3762254.1"/>
    <property type="molecule type" value="Genomic_DNA"/>
</dbReference>
<dbReference type="RefSeq" id="WP_385927291.1">
    <property type="nucleotide sequence ID" value="NZ_JBHRZH010000012.1"/>
</dbReference>
<feature type="compositionally biased region" description="Polar residues" evidence="1">
    <location>
        <begin position="61"/>
        <end position="71"/>
    </location>
</feature>
<evidence type="ECO:0000256" key="2">
    <source>
        <dbReference type="SAM" id="Phobius"/>
    </source>
</evidence>
<name>A0ABV7YD24_9ACTN</name>
<feature type="region of interest" description="Disordered" evidence="1">
    <location>
        <begin position="61"/>
        <end position="80"/>
    </location>
</feature>
<evidence type="ECO:0000313" key="3">
    <source>
        <dbReference type="EMBL" id="MFC3762254.1"/>
    </source>
</evidence>
<sequence>MTTQRRSWHVPAVLLLINAIPIGIGSIRLVELLGGPHSSRPTYGSRPRLCRWSCTSWVPWSTRSGERSSSPHGFGGGGPG</sequence>
<accession>A0ABV7YD24</accession>
<keyword evidence="2" id="KW-0472">Membrane</keyword>
<protein>
    <submittedName>
        <fullName evidence="3">Uncharacterized protein</fullName>
    </submittedName>
</protein>
<evidence type="ECO:0000256" key="1">
    <source>
        <dbReference type="SAM" id="MobiDB-lite"/>
    </source>
</evidence>
<reference evidence="4" key="1">
    <citation type="journal article" date="2019" name="Int. J. Syst. Evol. Microbiol.">
        <title>The Global Catalogue of Microorganisms (GCM) 10K type strain sequencing project: providing services to taxonomists for standard genome sequencing and annotation.</title>
        <authorList>
            <consortium name="The Broad Institute Genomics Platform"/>
            <consortium name="The Broad Institute Genome Sequencing Center for Infectious Disease"/>
            <person name="Wu L."/>
            <person name="Ma J."/>
        </authorList>
    </citation>
    <scope>NUCLEOTIDE SEQUENCE [LARGE SCALE GENOMIC DNA]</scope>
    <source>
        <strain evidence="4">CGMCC 4.7241</strain>
    </source>
</reference>
<organism evidence="3 4">
    <name type="scientific">Tenggerimyces flavus</name>
    <dbReference type="NCBI Taxonomy" id="1708749"/>
    <lineage>
        <taxon>Bacteria</taxon>
        <taxon>Bacillati</taxon>
        <taxon>Actinomycetota</taxon>
        <taxon>Actinomycetes</taxon>
        <taxon>Propionibacteriales</taxon>
        <taxon>Nocardioidaceae</taxon>
        <taxon>Tenggerimyces</taxon>
    </lineage>
</organism>
<proteinExistence type="predicted"/>
<keyword evidence="2" id="KW-0812">Transmembrane</keyword>
<evidence type="ECO:0000313" key="4">
    <source>
        <dbReference type="Proteomes" id="UP001595699"/>
    </source>
</evidence>
<gene>
    <name evidence="3" type="ORF">ACFOUW_15535</name>
</gene>
<keyword evidence="2" id="KW-1133">Transmembrane helix</keyword>
<keyword evidence="4" id="KW-1185">Reference proteome</keyword>
<dbReference type="Proteomes" id="UP001595699">
    <property type="component" value="Unassembled WGS sequence"/>
</dbReference>
<comment type="caution">
    <text evidence="3">The sequence shown here is derived from an EMBL/GenBank/DDBJ whole genome shotgun (WGS) entry which is preliminary data.</text>
</comment>
<feature type="transmembrane region" description="Helical" evidence="2">
    <location>
        <begin position="12"/>
        <end position="30"/>
    </location>
</feature>
<feature type="non-terminal residue" evidence="3">
    <location>
        <position position="80"/>
    </location>
</feature>